<dbReference type="InterPro" id="IPR001304">
    <property type="entry name" value="C-type_lectin-like"/>
</dbReference>
<evidence type="ECO:0000259" key="2">
    <source>
        <dbReference type="PROSITE" id="PS50041"/>
    </source>
</evidence>
<dbReference type="Gene3D" id="3.10.100.10">
    <property type="entry name" value="Mannose-Binding Protein A, subunit A"/>
    <property type="match status" value="1"/>
</dbReference>
<dbReference type="InterPro" id="IPR016187">
    <property type="entry name" value="CTDL_fold"/>
</dbReference>
<dbReference type="CDD" id="cd00037">
    <property type="entry name" value="CLECT"/>
    <property type="match status" value="1"/>
</dbReference>
<evidence type="ECO:0000313" key="3">
    <source>
        <dbReference type="Proteomes" id="UP000887566"/>
    </source>
</evidence>
<dbReference type="InterPro" id="IPR016186">
    <property type="entry name" value="C-type_lectin-like/link_sf"/>
</dbReference>
<feature type="domain" description="C-type lectin" evidence="2">
    <location>
        <begin position="39"/>
        <end position="167"/>
    </location>
</feature>
<dbReference type="PROSITE" id="PS50041">
    <property type="entry name" value="C_TYPE_LECTIN_2"/>
    <property type="match status" value="1"/>
</dbReference>
<feature type="chain" id="PRO_5036816139" evidence="1">
    <location>
        <begin position="19"/>
        <end position="311"/>
    </location>
</feature>
<keyword evidence="3" id="KW-1185">Reference proteome</keyword>
<feature type="signal peptide" evidence="1">
    <location>
        <begin position="1"/>
        <end position="18"/>
    </location>
</feature>
<organism evidence="3 4">
    <name type="scientific">Plectus sambesii</name>
    <dbReference type="NCBI Taxonomy" id="2011161"/>
    <lineage>
        <taxon>Eukaryota</taxon>
        <taxon>Metazoa</taxon>
        <taxon>Ecdysozoa</taxon>
        <taxon>Nematoda</taxon>
        <taxon>Chromadorea</taxon>
        <taxon>Plectida</taxon>
        <taxon>Plectina</taxon>
        <taxon>Plectoidea</taxon>
        <taxon>Plectidae</taxon>
        <taxon>Plectus</taxon>
    </lineage>
</organism>
<dbReference type="AlphaFoldDB" id="A0A914VJ02"/>
<dbReference type="Proteomes" id="UP000887566">
    <property type="component" value="Unplaced"/>
</dbReference>
<keyword evidence="1" id="KW-0732">Signal</keyword>
<evidence type="ECO:0000256" key="1">
    <source>
        <dbReference type="SAM" id="SignalP"/>
    </source>
</evidence>
<dbReference type="SMART" id="SM00034">
    <property type="entry name" value="CLECT"/>
    <property type="match status" value="1"/>
</dbReference>
<name>A0A914VJ02_9BILA</name>
<proteinExistence type="predicted"/>
<protein>
    <submittedName>
        <fullName evidence="4">C-type lectin domain-containing protein</fullName>
    </submittedName>
</protein>
<sequence>MMFPLAVLLFTSPTLTAATGTDLEQKCANVTSYSATWFVNGVCYVYHGKDGTLYQDAKVSCNDINGYNGHLPHVSNMAELSALNAIVQSTPLYGAWLGIERLDTTSSDLNQGWYLTTPTDPPVPTTFLPWSTINPPNSASRVAWVFSVFPGTIQATNNFINYPVLCRYDNKTATTTTTPTISSTTTTKPITTTTTTTSTTTTTISRAACTTPLTTTAGGTGTTTATTYAERITSTFNHYRFGYFKNTCYWLDQLTVTFSKCLNMCHENNLCFGFSYNAGTSDCQLLAIIASASPYWFELTADKQYETVVRE</sequence>
<dbReference type="WBParaSite" id="PSAMB.scaffold2066size25630.g16193.t1">
    <property type="protein sequence ID" value="PSAMB.scaffold2066size25630.g16193.t1"/>
    <property type="gene ID" value="PSAMB.scaffold2066size25630.g16193"/>
</dbReference>
<reference evidence="4" key="1">
    <citation type="submission" date="2022-11" db="UniProtKB">
        <authorList>
            <consortium name="WormBaseParasite"/>
        </authorList>
    </citation>
    <scope>IDENTIFICATION</scope>
</reference>
<evidence type="ECO:0000313" key="4">
    <source>
        <dbReference type="WBParaSite" id="PSAMB.scaffold2066size25630.g16193.t1"/>
    </source>
</evidence>
<dbReference type="SUPFAM" id="SSF56436">
    <property type="entry name" value="C-type lectin-like"/>
    <property type="match status" value="1"/>
</dbReference>
<accession>A0A914VJ02</accession>